<dbReference type="Pfam" id="PF23142">
    <property type="entry name" value="PH_PLEKHM2"/>
    <property type="match status" value="1"/>
</dbReference>
<proteinExistence type="predicted"/>
<evidence type="ECO:0000313" key="8">
    <source>
        <dbReference type="Ensembl" id="ENSPMAP00000009809.1"/>
    </source>
</evidence>
<protein>
    <recommendedName>
        <fullName evidence="9">Serine/threonine-protein kinase 11-interacting protein</fullName>
    </recommendedName>
</protein>
<organism evidence="8">
    <name type="scientific">Petromyzon marinus</name>
    <name type="common">Sea lamprey</name>
    <dbReference type="NCBI Taxonomy" id="7757"/>
    <lineage>
        <taxon>Eukaryota</taxon>
        <taxon>Metazoa</taxon>
        <taxon>Chordata</taxon>
        <taxon>Craniata</taxon>
        <taxon>Vertebrata</taxon>
        <taxon>Cyclostomata</taxon>
        <taxon>Hyperoartia</taxon>
        <taxon>Petromyzontiformes</taxon>
        <taxon>Petromyzontidae</taxon>
        <taxon>Petromyzon</taxon>
    </lineage>
</organism>
<name>S4RX69_PETMA</name>
<feature type="region of interest" description="Disordered" evidence="5">
    <location>
        <begin position="146"/>
        <end position="171"/>
    </location>
</feature>
<keyword evidence="2" id="KW-0963">Cytoplasm</keyword>
<reference evidence="8" key="2">
    <citation type="submission" date="2025-09" db="UniProtKB">
        <authorList>
            <consortium name="Ensembl"/>
        </authorList>
    </citation>
    <scope>IDENTIFICATION</scope>
</reference>
<feature type="domain" description="PLEKHM2 PH" evidence="6">
    <location>
        <begin position="614"/>
        <end position="711"/>
    </location>
</feature>
<feature type="compositionally biased region" description="Low complexity" evidence="5">
    <location>
        <begin position="560"/>
        <end position="573"/>
    </location>
</feature>
<evidence type="ECO:0000256" key="4">
    <source>
        <dbReference type="ARBA" id="ARBA00022737"/>
    </source>
</evidence>
<dbReference type="GO" id="GO:0005737">
    <property type="term" value="C:cytoplasm"/>
    <property type="evidence" value="ECO:0007669"/>
    <property type="project" value="UniProtKB-SubCell"/>
</dbReference>
<feature type="compositionally biased region" description="Acidic residues" evidence="5">
    <location>
        <begin position="261"/>
        <end position="273"/>
    </location>
</feature>
<dbReference type="GO" id="GO:0008104">
    <property type="term" value="P:intracellular protein localization"/>
    <property type="evidence" value="ECO:0007669"/>
    <property type="project" value="TreeGrafter"/>
</dbReference>
<dbReference type="InterPro" id="IPR032675">
    <property type="entry name" value="LRR_dom_sf"/>
</dbReference>
<evidence type="ECO:0000256" key="2">
    <source>
        <dbReference type="ARBA" id="ARBA00022490"/>
    </source>
</evidence>
<evidence type="ECO:0000256" key="3">
    <source>
        <dbReference type="ARBA" id="ARBA00022614"/>
    </source>
</evidence>
<dbReference type="STRING" id="7757.ENSPMAP00000009809"/>
<dbReference type="Pfam" id="PF25357">
    <property type="entry name" value="PH_S11IP"/>
    <property type="match status" value="1"/>
</dbReference>
<comment type="subcellular location">
    <subcellularLocation>
        <location evidence="1">Cytoplasm</location>
    </subcellularLocation>
</comment>
<accession>S4RX69</accession>
<feature type="region of interest" description="Disordered" evidence="5">
    <location>
        <begin position="198"/>
        <end position="273"/>
    </location>
</feature>
<feature type="compositionally biased region" description="Low complexity" evidence="5">
    <location>
        <begin position="215"/>
        <end position="225"/>
    </location>
</feature>
<dbReference type="SUPFAM" id="SSF52058">
    <property type="entry name" value="L domain-like"/>
    <property type="match status" value="1"/>
</dbReference>
<dbReference type="PANTHER" id="PTHR15454:SF69">
    <property type="entry name" value="SERINE_THREONINE-PROTEIN KINASE 11-INTERACTING PROTEIN"/>
    <property type="match status" value="1"/>
</dbReference>
<keyword evidence="4" id="KW-0677">Repeat</keyword>
<evidence type="ECO:0000256" key="1">
    <source>
        <dbReference type="ARBA" id="ARBA00004496"/>
    </source>
</evidence>
<feature type="compositionally biased region" description="Basic and acidic residues" evidence="5">
    <location>
        <begin position="198"/>
        <end position="210"/>
    </location>
</feature>
<dbReference type="Gene3D" id="3.80.10.10">
    <property type="entry name" value="Ribonuclease Inhibitor"/>
    <property type="match status" value="1"/>
</dbReference>
<dbReference type="Ensembl" id="ENSPMAT00000009850.1">
    <property type="protein sequence ID" value="ENSPMAP00000009809.1"/>
    <property type="gene ID" value="ENSPMAG00000008905.1"/>
</dbReference>
<feature type="region of interest" description="Disordered" evidence="5">
    <location>
        <begin position="556"/>
        <end position="577"/>
    </location>
</feature>
<dbReference type="InterPro" id="IPR057292">
    <property type="entry name" value="PH_S11IP"/>
</dbReference>
<dbReference type="HOGENOM" id="CLU_387626_0_0_1"/>
<dbReference type="GeneTree" id="ENSGT00940000158471"/>
<dbReference type="InterPro" id="IPR057288">
    <property type="entry name" value="PH_PLEKHM2"/>
</dbReference>
<evidence type="ECO:0000259" key="6">
    <source>
        <dbReference type="Pfam" id="PF23142"/>
    </source>
</evidence>
<dbReference type="AlphaFoldDB" id="S4RX69"/>
<dbReference type="PANTHER" id="PTHR15454">
    <property type="entry name" value="NISCHARIN RELATED"/>
    <property type="match status" value="1"/>
</dbReference>
<reference evidence="8" key="1">
    <citation type="submission" date="2025-08" db="UniProtKB">
        <authorList>
            <consortium name="Ensembl"/>
        </authorList>
    </citation>
    <scope>IDENTIFICATION</scope>
</reference>
<feature type="compositionally biased region" description="Polar residues" evidence="5">
    <location>
        <begin position="226"/>
        <end position="236"/>
    </location>
</feature>
<feature type="domain" description="Serine/threonine-protein kinase 11-interacting protein PH" evidence="7">
    <location>
        <begin position="275"/>
        <end position="388"/>
    </location>
</feature>
<sequence>SGVQMLETLQTLDVSYNLLMEHSQLSPLSQLPHLQKLYVQGNPLFFRKGHRVETVRHLSPKSATLPLILDGKPLTKSELKVRMPCPPPTHFGNPYNLTSSTGRVTILDRNLDDKPCCTITPDSSSPLMLSSMPLQKRRIAREANISEPSASDAEFDAHSFTSTPSQGLLHKEEIEQMEDFRKRLGSDWLRYKHHLEHATDSGGDRGRQASDEIDGTTTAGTTTTASRLDSTSSRGTLKQEKISWRLGMDEDEEKGEKEGKEEEEEREDVFDEDEKYGETLSAPCLASVCTDAEERTVFVTVRRVALVEQETSRAKTTATFELASLLSAKATARPYCRQGVEELVPALELHFSYIWADRKQRTYLILEEDPKLVLQTLLSVLAPVAQENQRALRQKDSAFQCLKCSQSFTGPTRNMPPPPGFAHLRPHFDVIAGNEEEEREGSLLACPSCSSDLVVLVSDTDGTDGMPRRSSTPLASSHGSSGVWAGLAGADVYRTVYVDNGTPCNALDSGVVINGVPPSPTVAGGSDSGRVRAESFSLYRTANEFLSGLSSGVSKTETDGALSSCGSSRRSSSAGGGGGRFEWLPNQYPTNLNLDLHLTNVTTGSGSPGSDGFSAIDHRLKLHLELNVFEDEEFRLLIVAPAVVWDRPEEIPSFLVISNLSLYVLELKGDTSVEDPSQWLHVLATRRLSQMQRLEVGLGAQSFRIEFDSPRTA</sequence>
<keyword evidence="3" id="KW-0433">Leucine-rich repeat</keyword>
<evidence type="ECO:0000259" key="7">
    <source>
        <dbReference type="Pfam" id="PF25357"/>
    </source>
</evidence>
<evidence type="ECO:0000256" key="5">
    <source>
        <dbReference type="SAM" id="MobiDB-lite"/>
    </source>
</evidence>
<evidence type="ECO:0008006" key="9">
    <source>
        <dbReference type="Google" id="ProtNLM"/>
    </source>
</evidence>